<keyword evidence="6" id="KW-0067">ATP-binding</keyword>
<dbReference type="PROSITE" id="PS51192">
    <property type="entry name" value="HELICASE_ATP_BIND_1"/>
    <property type="match status" value="1"/>
</dbReference>
<feature type="compositionally biased region" description="Basic and acidic residues" evidence="9">
    <location>
        <begin position="157"/>
        <end position="167"/>
    </location>
</feature>
<evidence type="ECO:0000313" key="12">
    <source>
        <dbReference type="EMBL" id="OBS18514.1"/>
    </source>
</evidence>
<keyword evidence="13" id="KW-1185">Reference proteome</keyword>
<comment type="similarity">
    <text evidence="2">Belongs to the SNF2/RAD54 helicase family.</text>
</comment>
<dbReference type="InterPro" id="IPR038718">
    <property type="entry name" value="SNF2-like_sf"/>
</dbReference>
<feature type="region of interest" description="Disordered" evidence="9">
    <location>
        <begin position="1869"/>
        <end position="1909"/>
    </location>
</feature>
<evidence type="ECO:0000256" key="3">
    <source>
        <dbReference type="ARBA" id="ARBA00022741"/>
    </source>
</evidence>
<evidence type="ECO:0000313" key="13">
    <source>
        <dbReference type="Proteomes" id="UP000091967"/>
    </source>
</evidence>
<dbReference type="Gene3D" id="3.40.50.10810">
    <property type="entry name" value="Tandem AAA-ATPase domain"/>
    <property type="match status" value="1"/>
</dbReference>
<feature type="compositionally biased region" description="Basic and acidic residues" evidence="9">
    <location>
        <begin position="185"/>
        <end position="210"/>
    </location>
</feature>
<comment type="subcellular location">
    <subcellularLocation>
        <location evidence="1">Nucleus</location>
    </subcellularLocation>
</comment>
<keyword evidence="7" id="KW-0238">DNA-binding</keyword>
<feature type="region of interest" description="Disordered" evidence="9">
    <location>
        <begin position="1642"/>
        <end position="1669"/>
    </location>
</feature>
<sequence>MFLNIFFRNPIYCVLESTCNIKWVIQEKLCVSGCRWSKDPDSLATRIREEEIDGKTLLTFEYVCSRQELMECLNIKIARHKAALSETIVTLRSKSKGYWLWKQDFLRKDSNYCDEQVEEPTSCATERTYPLNLPNGDHQRQDETFTLASTSNATFHSADERSIREHASVNQMPELQKDSQPNSVEDSHSHPHPPPIHERPNQGTEGDERSTKRRRLAPTLLAEKPLSIAGAFLPTEADVLTYTTADNANSISEEAFPWEDAPAYAYLGDGQLSREAILSPDDALTSLVREHRHNDIFDSTSLRRIPPARRLVVNKVLKRLFRGRLRMPQNSSSSPSLLSDPDDETLELAELGGVGDETDDKTWEEVVNEEAEYQEAPHNDGERDPFVTPERVAEILNETIEAVEANWREKKLPKYERKAHGIWQKSRRHGTKKQQILGAHQLATHLINRIQKLCYEIQKQESKSESTYRDLARSLEQSLEDKLYQTWLIKMLESSKPPPKPQGAPRPKPATERQPRELLEDEVLTSSDEDDDFILRDDRASLAEEGRHGDQCSPIRIMKEEPMDVDLTFVDLTQDDADDRDGCDLTHPIDLTSPAKNTNKPFAEEAQNNTLDIHTPETTVPESIVPVGILSGPGVSETQAPTSPAIESRGAETQINGHDPPLETSPRPSDSGDLEPPPIENFGDLQRFASASLNKLAKSSDRWRLLIGEMWQMEHERRKAAVDLILSEEPAAVWSKHIVPYLVTLEKDGREPNQGISDVILFDVTRLCHCFFMCQHKTDDQMLNMKPARVKKHLTKQQSRSNMFELLCMFVKLLMPFFPQDSQIYKGEKDILDELFPEEENDLDNLDDLDGISAEDDRNSQRPRGREIIRDKAAVDLREREKQRFEEQERRRMRLRATLASQPLASEDRNHIIINESKEDHQGFININEHIARSIKKHQIAGVRFIWNQIVRDASVRQGCLLAHTMGLGKTMQVITVLVALAEASESEDPSVVAQIPADLQNSRTLVLCPAALVDNWMDELLKWAPPNALGELRKVTANMPRPERASTVTSWASGKGVLIVGYDMFQKLIKMSSELSSLLTDRPDVVVCDEAHHMKNRESKTNIACSRFQTKSRIALTGSPLSNNVLEYFAMIDWVAPNFLGPYSEFREIYSAPVERGLYHDSTTSEKRKAQTVLKALEQMVAPKVHRRNISVLKDDLPPKQEFIIFVPPTEPQKKLYRSYIKGVTTEGGDTQADTFAAINHLGLICSHPKCFQAKIKKIQDGISSRGDEDDKAIDKSFPKTIIPEITRTLQSFRDLSSPAFSWKTELLTIILDEARKVNDKVLVFSQSLHTLDYLENMCKMQRRTVSRLDGGTQVAARQQLVKDFNQGSKEVFLISTAAGGVGLNIQGANRVVIFDVRYNPAHEQQAVGRAYRIGQQKKVFVYRFMVSGTFEENLNNRQVFKMQLASRVVDKKNPISWSKRKGDVVAEIKERPATDLVPYLGKDLILDKLIKHRENGEAIRSIVSTDTFEEEDLSATLTEEDNQAVTKLIELNQLRFSNPQEYARARVSVDLMNQARLAREQEQLPRPAQAQSVHQSLDGAMDMPGDAQFLPASLTATQHQWDLSGTGRPPVLPSQGPIPMPMAGANTYFRGQQYTEPLTTQQPVPNATLRGPTQSIPSQNPSAGSPRIAQFTSASLNNAPNRDSGSAQNTGVLSQASPIFKQGGMFNVTEIPARNDFEACLGESIQSLQKRDVSTMRDYLFEDAKALTTRIDRIRKEGRYGLLPDMGHWKLLKELISHEKFVIAIISGYISPEYVAQATSEELEERLKLIRGFEEDEIFALARQKANDPDNLQNIGRHNSHEGEKQSKATDDLKVMREAMDNRRNRAVRLPSWANEALHNEQRYRAPPAIDTPKNQVDSKDGTLHGT</sequence>
<feature type="region of interest" description="Disordered" evidence="9">
    <location>
        <begin position="1831"/>
        <end position="1854"/>
    </location>
</feature>
<dbReference type="SUPFAM" id="SSF52540">
    <property type="entry name" value="P-loop containing nucleoside triphosphate hydrolases"/>
    <property type="match status" value="2"/>
</dbReference>
<dbReference type="STRING" id="36050.A0A1B8ADG6"/>
<accession>A0A1B8ADG6</accession>
<keyword evidence="5" id="KW-0347">Helicase</keyword>
<dbReference type="EMBL" id="LYXU01000004">
    <property type="protein sequence ID" value="OBS18514.1"/>
    <property type="molecule type" value="Genomic_DNA"/>
</dbReference>
<comment type="caution">
    <text evidence="12">The sequence shown here is derived from an EMBL/GenBank/DDBJ whole genome shotgun (WGS) entry which is preliminary data.</text>
</comment>
<feature type="region of interest" description="Disordered" evidence="9">
    <location>
        <begin position="1562"/>
        <end position="1589"/>
    </location>
</feature>
<dbReference type="GO" id="GO:0005524">
    <property type="term" value="F:ATP binding"/>
    <property type="evidence" value="ECO:0007669"/>
    <property type="project" value="UniProtKB-KW"/>
</dbReference>
<feature type="domain" description="Helicase ATP-binding" evidence="10">
    <location>
        <begin position="951"/>
        <end position="1139"/>
    </location>
</feature>
<evidence type="ECO:0000256" key="6">
    <source>
        <dbReference type="ARBA" id="ARBA00022840"/>
    </source>
</evidence>
<evidence type="ECO:0000256" key="8">
    <source>
        <dbReference type="ARBA" id="ARBA00023242"/>
    </source>
</evidence>
<feature type="compositionally biased region" description="Acidic residues" evidence="9">
    <location>
        <begin position="519"/>
        <end position="532"/>
    </location>
</feature>
<dbReference type="InterPro" id="IPR000330">
    <property type="entry name" value="SNF2_N"/>
</dbReference>
<dbReference type="Proteomes" id="UP000091967">
    <property type="component" value="Unassembled WGS sequence"/>
</dbReference>
<evidence type="ECO:0000259" key="10">
    <source>
        <dbReference type="PROSITE" id="PS51192"/>
    </source>
</evidence>
<proteinExistence type="inferred from homology"/>
<feature type="compositionally biased region" description="Pro residues" evidence="9">
    <location>
        <begin position="496"/>
        <end position="508"/>
    </location>
</feature>
<feature type="region of interest" description="Disordered" evidence="9">
    <location>
        <begin position="152"/>
        <end position="212"/>
    </location>
</feature>
<evidence type="ECO:0000256" key="2">
    <source>
        <dbReference type="ARBA" id="ARBA00007025"/>
    </source>
</evidence>
<feature type="region of interest" description="Disordered" evidence="9">
    <location>
        <begin position="632"/>
        <end position="682"/>
    </location>
</feature>
<feature type="compositionally biased region" description="Pro residues" evidence="9">
    <location>
        <begin position="1612"/>
        <end position="1622"/>
    </location>
</feature>
<evidence type="ECO:0000256" key="7">
    <source>
        <dbReference type="ARBA" id="ARBA00023125"/>
    </source>
</evidence>
<feature type="domain" description="Helicase C-terminal" evidence="11">
    <location>
        <begin position="1308"/>
        <end position="1457"/>
    </location>
</feature>
<dbReference type="SMART" id="SM00487">
    <property type="entry name" value="DEXDc"/>
    <property type="match status" value="1"/>
</dbReference>
<evidence type="ECO:0000256" key="9">
    <source>
        <dbReference type="SAM" id="MobiDB-lite"/>
    </source>
</evidence>
<dbReference type="PROSITE" id="PS51194">
    <property type="entry name" value="HELICASE_CTER"/>
    <property type="match status" value="1"/>
</dbReference>
<organism evidence="12 13">
    <name type="scientific">Fusarium poae</name>
    <dbReference type="NCBI Taxonomy" id="36050"/>
    <lineage>
        <taxon>Eukaryota</taxon>
        <taxon>Fungi</taxon>
        <taxon>Dikarya</taxon>
        <taxon>Ascomycota</taxon>
        <taxon>Pezizomycotina</taxon>
        <taxon>Sordariomycetes</taxon>
        <taxon>Hypocreomycetidae</taxon>
        <taxon>Hypocreales</taxon>
        <taxon>Nectriaceae</taxon>
        <taxon>Fusarium</taxon>
    </lineage>
</organism>
<dbReference type="PANTHER" id="PTHR45797">
    <property type="entry name" value="RAD54-LIKE"/>
    <property type="match status" value="1"/>
</dbReference>
<gene>
    <name evidence="12" type="ORF">FPOA_10241</name>
</gene>
<dbReference type="CDD" id="cd18793">
    <property type="entry name" value="SF2_C_SNF"/>
    <property type="match status" value="1"/>
</dbReference>
<evidence type="ECO:0000256" key="4">
    <source>
        <dbReference type="ARBA" id="ARBA00022801"/>
    </source>
</evidence>
<feature type="compositionally biased region" description="Basic and acidic residues" evidence="9">
    <location>
        <begin position="855"/>
        <end position="867"/>
    </location>
</feature>
<dbReference type="GO" id="GO:0016887">
    <property type="term" value="F:ATP hydrolysis activity"/>
    <property type="evidence" value="ECO:0007669"/>
    <property type="project" value="InterPro"/>
</dbReference>
<feature type="compositionally biased region" description="Basic and acidic residues" evidence="9">
    <location>
        <begin position="509"/>
        <end position="518"/>
    </location>
</feature>
<name>A0A1B8ADG6_FUSPO</name>
<keyword evidence="4" id="KW-0378">Hydrolase</keyword>
<dbReference type="InterPro" id="IPR049730">
    <property type="entry name" value="SNF2/RAD54-like_C"/>
</dbReference>
<dbReference type="InterPro" id="IPR056026">
    <property type="entry name" value="DUF7607"/>
</dbReference>
<dbReference type="InterPro" id="IPR001650">
    <property type="entry name" value="Helicase_C-like"/>
</dbReference>
<keyword evidence="8" id="KW-0539">Nucleus</keyword>
<dbReference type="OMA" id="QCQSMEQ"/>
<feature type="compositionally biased region" description="Basic and acidic residues" evidence="9">
    <location>
        <begin position="1899"/>
        <end position="1909"/>
    </location>
</feature>
<dbReference type="GO" id="GO:0005634">
    <property type="term" value="C:nucleus"/>
    <property type="evidence" value="ECO:0007669"/>
    <property type="project" value="UniProtKB-SubCell"/>
</dbReference>
<dbReference type="Pfam" id="PF24580">
    <property type="entry name" value="DUF7607"/>
    <property type="match status" value="1"/>
</dbReference>
<dbReference type="Pfam" id="PF00271">
    <property type="entry name" value="Helicase_C"/>
    <property type="match status" value="1"/>
</dbReference>
<feature type="region of interest" description="Disordered" evidence="9">
    <location>
        <begin position="492"/>
        <end position="534"/>
    </location>
</feature>
<keyword evidence="3" id="KW-0547">Nucleotide-binding</keyword>
<dbReference type="InterPro" id="IPR014001">
    <property type="entry name" value="Helicase_ATP-bd"/>
</dbReference>
<feature type="compositionally biased region" description="Polar residues" evidence="9">
    <location>
        <begin position="168"/>
        <end position="184"/>
    </location>
</feature>
<reference evidence="12 13" key="1">
    <citation type="submission" date="2016-06" db="EMBL/GenBank/DDBJ databases">
        <title>Living apart together: crosstalk between the core and supernumerary genomes in a fungal plant pathogen.</title>
        <authorList>
            <person name="Vanheule A."/>
            <person name="Audenaert K."/>
            <person name="Warris S."/>
            <person name="Van De Geest H."/>
            <person name="Schijlen E."/>
            <person name="Hofte M."/>
            <person name="De Saeger S."/>
            <person name="Haesaert G."/>
            <person name="Waalwijk C."/>
            <person name="Van Der Lee T."/>
        </authorList>
    </citation>
    <scope>NUCLEOTIDE SEQUENCE [LARGE SCALE GENOMIC DNA]</scope>
    <source>
        <strain evidence="12 13">2516</strain>
    </source>
</reference>
<dbReference type="InterPro" id="IPR044574">
    <property type="entry name" value="ARIP4-like"/>
</dbReference>
<feature type="region of interest" description="Disordered" evidence="9">
    <location>
        <begin position="1603"/>
        <end position="1627"/>
    </location>
</feature>
<evidence type="ECO:0000256" key="1">
    <source>
        <dbReference type="ARBA" id="ARBA00004123"/>
    </source>
</evidence>
<evidence type="ECO:0000256" key="5">
    <source>
        <dbReference type="ARBA" id="ARBA00022806"/>
    </source>
</evidence>
<protein>
    <submittedName>
        <fullName evidence="12">Uncharacterized protein</fullName>
    </submittedName>
</protein>
<feature type="compositionally biased region" description="Acidic residues" evidence="9">
    <location>
        <begin position="843"/>
        <end position="854"/>
    </location>
</feature>
<dbReference type="SMART" id="SM00490">
    <property type="entry name" value="HELICc"/>
    <property type="match status" value="1"/>
</dbReference>
<dbReference type="GO" id="GO:0003677">
    <property type="term" value="F:DNA binding"/>
    <property type="evidence" value="ECO:0007669"/>
    <property type="project" value="UniProtKB-KW"/>
</dbReference>
<dbReference type="Gene3D" id="3.40.50.300">
    <property type="entry name" value="P-loop containing nucleotide triphosphate hydrolases"/>
    <property type="match status" value="1"/>
</dbReference>
<dbReference type="InterPro" id="IPR027417">
    <property type="entry name" value="P-loop_NTPase"/>
</dbReference>
<feature type="region of interest" description="Disordered" evidence="9">
    <location>
        <begin position="843"/>
        <end position="867"/>
    </location>
</feature>
<feature type="compositionally biased region" description="Basic and acidic residues" evidence="9">
    <location>
        <begin position="1841"/>
        <end position="1854"/>
    </location>
</feature>
<dbReference type="GO" id="GO:0004386">
    <property type="term" value="F:helicase activity"/>
    <property type="evidence" value="ECO:0007669"/>
    <property type="project" value="UniProtKB-KW"/>
</dbReference>
<evidence type="ECO:0000259" key="11">
    <source>
        <dbReference type="PROSITE" id="PS51194"/>
    </source>
</evidence>
<dbReference type="Pfam" id="PF00176">
    <property type="entry name" value="SNF2-rel_dom"/>
    <property type="match status" value="1"/>
</dbReference>
<feature type="compositionally biased region" description="Polar residues" evidence="9">
    <location>
        <begin position="1642"/>
        <end position="1665"/>
    </location>
</feature>
<dbReference type="PANTHER" id="PTHR45797:SF1">
    <property type="entry name" value="HELICASE ARIP4"/>
    <property type="match status" value="1"/>
</dbReference>